<dbReference type="EMBL" id="CP022684">
    <property type="protein sequence ID" value="AUM12940.1"/>
    <property type="molecule type" value="Genomic_DNA"/>
</dbReference>
<dbReference type="KEGG" id="kak:Kalk_11120"/>
<keyword evidence="4" id="KW-1185">Reference proteome</keyword>
<organism evidence="3 4">
    <name type="scientific">Ketobacter alkanivorans</name>
    <dbReference type="NCBI Taxonomy" id="1917421"/>
    <lineage>
        <taxon>Bacteria</taxon>
        <taxon>Pseudomonadati</taxon>
        <taxon>Pseudomonadota</taxon>
        <taxon>Gammaproteobacteria</taxon>
        <taxon>Pseudomonadales</taxon>
        <taxon>Ketobacteraceae</taxon>
        <taxon>Ketobacter</taxon>
    </lineage>
</organism>
<feature type="region of interest" description="Disordered" evidence="1">
    <location>
        <begin position="74"/>
        <end position="98"/>
    </location>
</feature>
<feature type="chain" id="PRO_5014616740" evidence="2">
    <location>
        <begin position="26"/>
        <end position="98"/>
    </location>
</feature>
<gene>
    <name evidence="3" type="ORF">Kalk_11120</name>
</gene>
<dbReference type="AlphaFoldDB" id="A0A2K9LL03"/>
<protein>
    <submittedName>
        <fullName evidence="3">Uncharacterized protein</fullName>
    </submittedName>
</protein>
<evidence type="ECO:0000313" key="4">
    <source>
        <dbReference type="Proteomes" id="UP000235116"/>
    </source>
</evidence>
<feature type="signal peptide" evidence="2">
    <location>
        <begin position="1"/>
        <end position="25"/>
    </location>
</feature>
<evidence type="ECO:0000256" key="2">
    <source>
        <dbReference type="SAM" id="SignalP"/>
    </source>
</evidence>
<sequence>MKTLTGLLISGVTAGSILLSMNATAGRYDGLTDAFNAAARNGGISDTFNSASGAGRLADKGQLTYDFNKAAARSDDAFDTPTPAPKPTWDQNPNGPGM</sequence>
<evidence type="ECO:0000313" key="3">
    <source>
        <dbReference type="EMBL" id="AUM12940.1"/>
    </source>
</evidence>
<dbReference type="Proteomes" id="UP000235116">
    <property type="component" value="Chromosome"/>
</dbReference>
<reference evidence="4" key="1">
    <citation type="submission" date="2017-08" db="EMBL/GenBank/DDBJ databases">
        <title>Direct submision.</title>
        <authorList>
            <person name="Kim S.-J."/>
            <person name="Rhee S.-K."/>
        </authorList>
    </citation>
    <scope>NUCLEOTIDE SEQUENCE [LARGE SCALE GENOMIC DNA]</scope>
    <source>
        <strain evidence="4">GI5</strain>
    </source>
</reference>
<dbReference type="RefSeq" id="WP_101894320.1">
    <property type="nucleotide sequence ID" value="NZ_CP022684.1"/>
</dbReference>
<feature type="compositionally biased region" description="Polar residues" evidence="1">
    <location>
        <begin position="89"/>
        <end position="98"/>
    </location>
</feature>
<evidence type="ECO:0000256" key="1">
    <source>
        <dbReference type="SAM" id="MobiDB-lite"/>
    </source>
</evidence>
<accession>A0A2K9LL03</accession>
<proteinExistence type="predicted"/>
<keyword evidence="2" id="KW-0732">Signal</keyword>
<name>A0A2K9LL03_9GAMM</name>